<proteinExistence type="predicted"/>
<dbReference type="Proteomes" id="UP000601108">
    <property type="component" value="Unassembled WGS sequence"/>
</dbReference>
<keyword evidence="2" id="KW-1185">Reference proteome</keyword>
<name>A0A918JTW3_9FLAO</name>
<accession>A0A918JTW3</accession>
<gene>
    <name evidence="1" type="ORF">GCM10007384_08730</name>
</gene>
<reference evidence="1 2" key="1">
    <citation type="journal article" date="2014" name="Int. J. Syst. Evol. Microbiol.">
        <title>Complete genome sequence of Corynebacterium casei LMG S-19264T (=DSM 44701T), isolated from a smear-ripened cheese.</title>
        <authorList>
            <consortium name="US DOE Joint Genome Institute (JGI-PGF)"/>
            <person name="Walter F."/>
            <person name="Albersmeier A."/>
            <person name="Kalinowski J."/>
            <person name="Ruckert C."/>
        </authorList>
    </citation>
    <scope>NUCLEOTIDE SEQUENCE [LARGE SCALE GENOMIC DNA]</scope>
    <source>
        <strain evidence="1 2">KCTC 12285</strain>
    </source>
</reference>
<protein>
    <submittedName>
        <fullName evidence="1">Uncharacterized protein</fullName>
    </submittedName>
</protein>
<evidence type="ECO:0000313" key="2">
    <source>
        <dbReference type="Proteomes" id="UP000601108"/>
    </source>
</evidence>
<dbReference type="EMBL" id="BMWS01000004">
    <property type="protein sequence ID" value="GGX09154.1"/>
    <property type="molecule type" value="Genomic_DNA"/>
</dbReference>
<organism evidence="1 2">
    <name type="scientific">Aquimarina muelleri</name>
    <dbReference type="NCBI Taxonomy" id="279356"/>
    <lineage>
        <taxon>Bacteria</taxon>
        <taxon>Pseudomonadati</taxon>
        <taxon>Bacteroidota</taxon>
        <taxon>Flavobacteriia</taxon>
        <taxon>Flavobacteriales</taxon>
        <taxon>Flavobacteriaceae</taxon>
        <taxon>Aquimarina</taxon>
    </lineage>
</organism>
<comment type="caution">
    <text evidence="1">The sequence shown here is derived from an EMBL/GenBank/DDBJ whole genome shotgun (WGS) entry which is preliminary data.</text>
</comment>
<dbReference type="AlphaFoldDB" id="A0A918JTW3"/>
<sequence>MYVSSDLKGFGATEHLVSPIMGMKLHMVDPTKINVDTFEKETLAELNVFSGEGYATAYYICE</sequence>
<evidence type="ECO:0000313" key="1">
    <source>
        <dbReference type="EMBL" id="GGX09154.1"/>
    </source>
</evidence>